<keyword evidence="3" id="KW-1185">Reference proteome</keyword>
<reference evidence="2 3" key="1">
    <citation type="journal article" date="2015" name="Genome Biol.">
        <title>Comparative genomics of Steinernema reveals deeply conserved gene regulatory networks.</title>
        <authorList>
            <person name="Dillman A.R."/>
            <person name="Macchietto M."/>
            <person name="Porter C.F."/>
            <person name="Rogers A."/>
            <person name="Williams B."/>
            <person name="Antoshechkin I."/>
            <person name="Lee M.M."/>
            <person name="Goodwin Z."/>
            <person name="Lu X."/>
            <person name="Lewis E.E."/>
            <person name="Goodrich-Blair H."/>
            <person name="Stock S.P."/>
            <person name="Adams B.J."/>
            <person name="Sternberg P.W."/>
            <person name="Mortazavi A."/>
        </authorList>
    </citation>
    <scope>NUCLEOTIDE SEQUENCE [LARGE SCALE GENOMIC DNA]</scope>
    <source>
        <strain evidence="2 3">ALL</strain>
    </source>
</reference>
<name>A0A4U5LRG3_STECR</name>
<proteinExistence type="predicted"/>
<comment type="caution">
    <text evidence="2">The sequence shown here is derived from an EMBL/GenBank/DDBJ whole genome shotgun (WGS) entry which is preliminary data.</text>
</comment>
<dbReference type="AlphaFoldDB" id="A0A4U5LRG3"/>
<protein>
    <submittedName>
        <fullName evidence="2">Uncharacterized protein</fullName>
    </submittedName>
</protein>
<gene>
    <name evidence="2" type="ORF">L596_030007</name>
</gene>
<dbReference type="Proteomes" id="UP000298663">
    <property type="component" value="Unassembled WGS sequence"/>
</dbReference>
<evidence type="ECO:0000313" key="3">
    <source>
        <dbReference type="Proteomes" id="UP000298663"/>
    </source>
</evidence>
<organism evidence="2 3">
    <name type="scientific">Steinernema carpocapsae</name>
    <name type="common">Entomopathogenic nematode</name>
    <dbReference type="NCBI Taxonomy" id="34508"/>
    <lineage>
        <taxon>Eukaryota</taxon>
        <taxon>Metazoa</taxon>
        <taxon>Ecdysozoa</taxon>
        <taxon>Nematoda</taxon>
        <taxon>Chromadorea</taxon>
        <taxon>Rhabditida</taxon>
        <taxon>Tylenchina</taxon>
        <taxon>Panagrolaimomorpha</taxon>
        <taxon>Strongyloidoidea</taxon>
        <taxon>Steinernematidae</taxon>
        <taxon>Steinernema</taxon>
    </lineage>
</organism>
<evidence type="ECO:0000256" key="1">
    <source>
        <dbReference type="SAM" id="MobiDB-lite"/>
    </source>
</evidence>
<evidence type="ECO:0000313" key="2">
    <source>
        <dbReference type="EMBL" id="TKR58581.1"/>
    </source>
</evidence>
<accession>A0A4U5LRG3</accession>
<sequence>MPLSSPLPTHINKSPANTRALSEVTPAEPGWRLALRAASRRRRRRGSERAIPNCFFSPPLAIDDSS</sequence>
<reference evidence="2 3" key="2">
    <citation type="journal article" date="2019" name="G3 (Bethesda)">
        <title>Hybrid Assembly of the Genome of the Entomopathogenic Nematode Steinernema carpocapsae Identifies the X-Chromosome.</title>
        <authorList>
            <person name="Serra L."/>
            <person name="Macchietto M."/>
            <person name="Macias-Munoz A."/>
            <person name="McGill C.J."/>
            <person name="Rodriguez I.M."/>
            <person name="Rodriguez B."/>
            <person name="Murad R."/>
            <person name="Mortazavi A."/>
        </authorList>
    </citation>
    <scope>NUCLEOTIDE SEQUENCE [LARGE SCALE GENOMIC DNA]</scope>
    <source>
        <strain evidence="2 3">ALL</strain>
    </source>
</reference>
<feature type="compositionally biased region" description="Polar residues" evidence="1">
    <location>
        <begin position="11"/>
        <end position="20"/>
    </location>
</feature>
<feature type="region of interest" description="Disordered" evidence="1">
    <location>
        <begin position="1"/>
        <end position="25"/>
    </location>
</feature>
<dbReference type="EMBL" id="AZBU02000013">
    <property type="protein sequence ID" value="TKR58581.1"/>
    <property type="molecule type" value="Genomic_DNA"/>
</dbReference>